<dbReference type="EC" id="1.2.7.1" evidence="1"/>
<dbReference type="Pfam" id="PF01558">
    <property type="entry name" value="POR"/>
    <property type="match status" value="1"/>
</dbReference>
<dbReference type="GO" id="GO:0019164">
    <property type="term" value="F:pyruvate synthase activity"/>
    <property type="evidence" value="ECO:0007669"/>
    <property type="project" value="UniProtKB-EC"/>
</dbReference>
<comment type="catalytic activity">
    <reaction evidence="3">
        <text>2 oxidized [2Fe-2S]-[ferredoxin] + pyruvate + CoA = 2 reduced [2Fe-2S]-[ferredoxin] + acetyl-CoA + CO2 + H(+)</text>
        <dbReference type="Rhea" id="RHEA:12765"/>
        <dbReference type="Rhea" id="RHEA-COMP:10000"/>
        <dbReference type="Rhea" id="RHEA-COMP:10001"/>
        <dbReference type="ChEBI" id="CHEBI:15361"/>
        <dbReference type="ChEBI" id="CHEBI:15378"/>
        <dbReference type="ChEBI" id="CHEBI:16526"/>
        <dbReference type="ChEBI" id="CHEBI:33737"/>
        <dbReference type="ChEBI" id="CHEBI:33738"/>
        <dbReference type="ChEBI" id="CHEBI:57287"/>
        <dbReference type="ChEBI" id="CHEBI:57288"/>
        <dbReference type="EC" id="1.2.7.1"/>
    </reaction>
</comment>
<evidence type="ECO:0000256" key="1">
    <source>
        <dbReference type="ARBA" id="ARBA00012822"/>
    </source>
</evidence>
<dbReference type="PANTHER" id="PTHR43366:SF1">
    <property type="entry name" value="PYRUVATE SYNTHASE SUBUNIT PORC"/>
    <property type="match status" value="1"/>
</dbReference>
<proteinExistence type="predicted"/>
<sequence>MYVIRNAMYEVIFLGRGGQGAVTAVQLLAHAAALEGKKAQALPEFGAERRGAIVKAYLRIGEVLLHSSIKKADYVIVLDGRIIDQIDVKQYGKEGATYIVNTKNPADWYISIDATSIALKHGLVVAGWPVVNLIMAAAFAAVSGAVSLESLLKATAEYVPKRYLEANIKAIVETYDIVKKLKIS</sequence>
<dbReference type="PANTHER" id="PTHR43366">
    <property type="entry name" value="PYRUVATE SYNTHASE SUBUNIT PORC"/>
    <property type="match status" value="1"/>
</dbReference>
<reference evidence="5" key="1">
    <citation type="submission" date="2006-12" db="EMBL/GenBank/DDBJ databases">
        <title>Complete sequence of Pyrobaculum islandicum DSM 4184.</title>
        <authorList>
            <person name="Copeland A."/>
            <person name="Lucas S."/>
            <person name="Lapidus A."/>
            <person name="Barry K."/>
            <person name="Detter J.C."/>
            <person name="Glavina del Rio T."/>
            <person name="Dalin E."/>
            <person name="Tice H."/>
            <person name="Pitluck S."/>
            <person name="Meincke L."/>
            <person name="Brettin T."/>
            <person name="Bruce D."/>
            <person name="Han C."/>
            <person name="Tapia R."/>
            <person name="Gilna P."/>
            <person name="Schmutz J."/>
            <person name="Larimer F."/>
            <person name="Land M."/>
            <person name="Hauser L."/>
            <person name="Kyrpides N."/>
            <person name="Mikhailova N."/>
            <person name="Cozen A.E."/>
            <person name="Fitz-Gibbon S.T."/>
            <person name="House C.H."/>
            <person name="Saltikov C."/>
            <person name="Lowe T."/>
            <person name="Richardson P."/>
        </authorList>
    </citation>
    <scope>NUCLEOTIDE SEQUENCE [LARGE SCALE GENOMIC DNA]</scope>
    <source>
        <strain evidence="5">DSM 4184</strain>
    </source>
</reference>
<protein>
    <recommendedName>
        <fullName evidence="1">pyruvate synthase</fullName>
        <ecNumber evidence="1">1.2.7.1</ecNumber>
    </recommendedName>
</protein>
<dbReference type="Gene3D" id="3.40.920.10">
    <property type="entry name" value="Pyruvate-ferredoxin oxidoreductase, PFOR, domain III"/>
    <property type="match status" value="1"/>
</dbReference>
<dbReference type="InterPro" id="IPR002869">
    <property type="entry name" value="Pyrv_flavodox_OxRed_cen"/>
</dbReference>
<keyword evidence="5" id="KW-0670">Pyruvate</keyword>
<evidence type="ECO:0000313" key="6">
    <source>
        <dbReference type="Proteomes" id="UP000002595"/>
    </source>
</evidence>
<dbReference type="HOGENOM" id="CLU_087284_2_0_2"/>
<dbReference type="EMBL" id="CP000504">
    <property type="protein sequence ID" value="ABL87675.1"/>
    <property type="molecule type" value="Genomic_DNA"/>
</dbReference>
<dbReference type="AlphaFoldDB" id="A1RRU3"/>
<evidence type="ECO:0000259" key="4">
    <source>
        <dbReference type="Pfam" id="PF01558"/>
    </source>
</evidence>
<dbReference type="NCBIfam" id="TIGR02175">
    <property type="entry name" value="PorC_KorC"/>
    <property type="match status" value="1"/>
</dbReference>
<dbReference type="eggNOG" id="arCOG01603">
    <property type="taxonomic scope" value="Archaea"/>
</dbReference>
<dbReference type="InterPro" id="IPR011894">
    <property type="entry name" value="PorC_KorC"/>
</dbReference>
<evidence type="ECO:0000256" key="2">
    <source>
        <dbReference type="ARBA" id="ARBA00023002"/>
    </source>
</evidence>
<dbReference type="InterPro" id="IPR019752">
    <property type="entry name" value="Pyrv/ketoisovalerate_OxRed_cat"/>
</dbReference>
<name>A1RRU3_PYRIL</name>
<keyword evidence="6" id="KW-1185">Reference proteome</keyword>
<evidence type="ECO:0000256" key="3">
    <source>
        <dbReference type="ARBA" id="ARBA00049357"/>
    </source>
</evidence>
<dbReference type="SUPFAM" id="SSF53323">
    <property type="entry name" value="Pyruvate-ferredoxin oxidoreductase, PFOR, domain III"/>
    <property type="match status" value="1"/>
</dbReference>
<accession>A1RRU3</accession>
<dbReference type="KEGG" id="pis:Pisl_0497"/>
<dbReference type="Proteomes" id="UP000002595">
    <property type="component" value="Chromosome"/>
</dbReference>
<evidence type="ECO:0000313" key="5">
    <source>
        <dbReference type="EMBL" id="ABL87675.1"/>
    </source>
</evidence>
<organism evidence="5 6">
    <name type="scientific">Pyrobaculum islandicum (strain DSM 4184 / JCM 9189 / GEO3)</name>
    <dbReference type="NCBI Taxonomy" id="384616"/>
    <lineage>
        <taxon>Archaea</taxon>
        <taxon>Thermoproteota</taxon>
        <taxon>Thermoprotei</taxon>
        <taxon>Thermoproteales</taxon>
        <taxon>Thermoproteaceae</taxon>
        <taxon>Pyrobaculum</taxon>
    </lineage>
</organism>
<dbReference type="InterPro" id="IPR051626">
    <property type="entry name" value="Oxidoreductase_gamma_subunit"/>
</dbReference>
<dbReference type="STRING" id="384616.Pisl_0497"/>
<feature type="domain" description="Pyruvate/ketoisovalerate oxidoreductase catalytic" evidence="4">
    <location>
        <begin position="17"/>
        <end position="175"/>
    </location>
</feature>
<keyword evidence="2" id="KW-0560">Oxidoreductase</keyword>
<gene>
    <name evidence="5" type="ordered locus">Pisl_0497</name>
</gene>